<evidence type="ECO:0000256" key="1">
    <source>
        <dbReference type="PIRSR" id="PIRSR600760-2"/>
    </source>
</evidence>
<dbReference type="SUPFAM" id="SSF109604">
    <property type="entry name" value="HD-domain/PDEase-like"/>
    <property type="match status" value="1"/>
</dbReference>
<dbReference type="SUPFAM" id="SSF56655">
    <property type="entry name" value="Carbohydrate phosphatase"/>
    <property type="match status" value="1"/>
</dbReference>
<gene>
    <name evidence="2" type="ORF">A2696_03850</name>
</gene>
<evidence type="ECO:0000313" key="2">
    <source>
        <dbReference type="EMBL" id="OGD85004.1"/>
    </source>
</evidence>
<evidence type="ECO:0008006" key="4">
    <source>
        <dbReference type="Google" id="ProtNLM"/>
    </source>
</evidence>
<organism evidence="2 3">
    <name type="scientific">Candidatus Curtissbacteria bacterium RIFCSPHIGHO2_01_FULL_41_13</name>
    <dbReference type="NCBI Taxonomy" id="1797745"/>
    <lineage>
        <taxon>Bacteria</taxon>
        <taxon>Candidatus Curtissiibacteriota</taxon>
    </lineage>
</organism>
<protein>
    <recommendedName>
        <fullName evidence="4">HD domain-containing protein</fullName>
    </recommendedName>
</protein>
<reference evidence="2 3" key="1">
    <citation type="journal article" date="2016" name="Nat. Commun.">
        <title>Thousands of microbial genomes shed light on interconnected biogeochemical processes in an aquifer system.</title>
        <authorList>
            <person name="Anantharaman K."/>
            <person name="Brown C.T."/>
            <person name="Hug L.A."/>
            <person name="Sharon I."/>
            <person name="Castelle C.J."/>
            <person name="Probst A.J."/>
            <person name="Thomas B.C."/>
            <person name="Singh A."/>
            <person name="Wilkins M.J."/>
            <person name="Karaoz U."/>
            <person name="Brodie E.L."/>
            <person name="Williams K.H."/>
            <person name="Hubbard S.S."/>
            <person name="Banfield J.F."/>
        </authorList>
    </citation>
    <scope>NUCLEOTIDE SEQUENCE [LARGE SCALE GENOMIC DNA]</scope>
</reference>
<comment type="caution">
    <text evidence="2">The sequence shown here is derived from an EMBL/GenBank/DDBJ whole genome shotgun (WGS) entry which is preliminary data.</text>
</comment>
<feature type="binding site" evidence="1">
    <location>
        <position position="302"/>
    </location>
    <ligand>
        <name>Mg(2+)</name>
        <dbReference type="ChEBI" id="CHEBI:18420"/>
        <label>1</label>
        <note>catalytic</note>
    </ligand>
</feature>
<comment type="cofactor">
    <cofactor evidence="1">
        <name>Mg(2+)</name>
        <dbReference type="ChEBI" id="CHEBI:18420"/>
    </cofactor>
</comment>
<feature type="binding site" evidence="1">
    <location>
        <position position="324"/>
    </location>
    <ligand>
        <name>Mg(2+)</name>
        <dbReference type="ChEBI" id="CHEBI:18420"/>
        <label>1</label>
        <note>catalytic</note>
    </ligand>
</feature>
<proteinExistence type="predicted"/>
<dbReference type="AlphaFoldDB" id="A0A1F5FZM9"/>
<dbReference type="InterPro" id="IPR000760">
    <property type="entry name" value="Inositol_monophosphatase-like"/>
</dbReference>
<dbReference type="Proteomes" id="UP000177069">
    <property type="component" value="Unassembled WGS sequence"/>
</dbReference>
<sequence>MREVPTETSKVRYWYSRALSHLREMRVAKLAGLFPKREGWSNVVEHELVEAEAVDVLAEMLGLPGDERESLNKAASLHDVYKRKEREWFKQFGVQGAHRAEREQTEFLRDQDYDDEVIRLTQLVGGYALGYFIEDLGAAKLQLKKDLKLSELIIHYIDDVTLNSDLVTLEERAAYVKKRYKEEDEKARELFAGRTGTKVMLEIGRQIEERLANMVGVYPPEGLPKYIKQKILERIEARWLEGVGMEAANAAAQIFQELGERGKRQVGVNRFGEPVLLADLKCEEVVLNVLKKSGLPIKVICEEHGEVVLGEGEPKYLAVLDGIDGTRQYLSEDNPYRVFGTLLGIFGNTDPKYKEAIASFAMEHSAQKLFIALKHQGTFMLKDGKRERIILQGPSGVSPSLKMFGDAESRYTKQLSSYRVVQTNSAAQNFIALLRGSADVVSLYTLKGNLEEAVFYLMIKEAGGVMIKSDDGKDLGDEKYLEFGQGEEHRGIVVCATPQLASAILGLA</sequence>
<dbReference type="GO" id="GO:0046872">
    <property type="term" value="F:metal ion binding"/>
    <property type="evidence" value="ECO:0007669"/>
    <property type="project" value="UniProtKB-KW"/>
</dbReference>
<accession>A0A1F5FZM9</accession>
<feature type="binding site" evidence="1">
    <location>
        <position position="323"/>
    </location>
    <ligand>
        <name>Mg(2+)</name>
        <dbReference type="ChEBI" id="CHEBI:18420"/>
        <label>1</label>
        <note>catalytic</note>
    </ligand>
</feature>
<keyword evidence="1" id="KW-0460">Magnesium</keyword>
<dbReference type="Gene3D" id="3.30.540.10">
    <property type="entry name" value="Fructose-1,6-Bisphosphatase, subunit A, domain 1"/>
    <property type="match status" value="1"/>
</dbReference>
<keyword evidence="1" id="KW-0479">Metal-binding</keyword>
<feature type="binding site" evidence="1">
    <location>
        <position position="321"/>
    </location>
    <ligand>
        <name>Mg(2+)</name>
        <dbReference type="ChEBI" id="CHEBI:18420"/>
        <label>1</label>
        <note>catalytic</note>
    </ligand>
</feature>
<dbReference type="Pfam" id="PF00459">
    <property type="entry name" value="Inositol_P"/>
    <property type="match status" value="1"/>
</dbReference>
<name>A0A1F5FZM9_9BACT</name>
<evidence type="ECO:0000313" key="3">
    <source>
        <dbReference type="Proteomes" id="UP000177069"/>
    </source>
</evidence>
<dbReference type="EMBL" id="MFBA01000042">
    <property type="protein sequence ID" value="OGD85004.1"/>
    <property type="molecule type" value="Genomic_DNA"/>
</dbReference>